<reference evidence="3 4" key="1">
    <citation type="submission" date="2019-09" db="EMBL/GenBank/DDBJ databases">
        <title>Whole genome shotgun sequencing (WGS) of Ellagibacter isourolithinifaciens DSM 104140(T) and Adlercreutzia muris DSM 29508(T).</title>
        <authorList>
            <person name="Stoll D.A."/>
            <person name="Danylec N."/>
            <person name="Huch M."/>
        </authorList>
    </citation>
    <scope>NUCLEOTIDE SEQUENCE [LARGE SCALE GENOMIC DNA]</scope>
    <source>
        <strain evidence="3 4">DSM 104140</strain>
    </source>
</reference>
<evidence type="ECO:0000313" key="4">
    <source>
        <dbReference type="Proteomes" id="UP000468668"/>
    </source>
</evidence>
<feature type="domain" description="Endonuclease GajA/Old nuclease/RecF-like AAA" evidence="1">
    <location>
        <begin position="1"/>
        <end position="48"/>
    </location>
</feature>
<dbReference type="Proteomes" id="UP000468668">
    <property type="component" value="Unassembled WGS sequence"/>
</dbReference>
<dbReference type="OrthoDB" id="3237462at2"/>
<dbReference type="CDD" id="cd01026">
    <property type="entry name" value="TOPRIM_OLD"/>
    <property type="match status" value="1"/>
</dbReference>
<gene>
    <name evidence="3" type="ORF">F8C90_09915</name>
</gene>
<dbReference type="Pfam" id="PF13175">
    <property type="entry name" value="AAA_15"/>
    <property type="match status" value="2"/>
</dbReference>
<dbReference type="InterPro" id="IPR034139">
    <property type="entry name" value="TOPRIM_OLD"/>
</dbReference>
<dbReference type="AlphaFoldDB" id="A0A6N6NJ43"/>
<evidence type="ECO:0000259" key="2">
    <source>
        <dbReference type="Pfam" id="PF20469"/>
    </source>
</evidence>
<sequence length="655" mass="72599">MHLASVRIRNYRLLVDAELEVDSATTLIVGRNNTAKTSLFNFIKGILEGGPFGFDDYPLWKRKGLCDSVNEYICGKLSFDDLCASVEPIVAEFRIDYSQEGEEDGLGALSPFIIDVDPELTTALIVVEYGLARNEKKLRDVLAGGRGDEDGFDDAEAVCDAIKSEFKKLFSMTVYAVNPVKENERQVKDIGELKMLFPSCYIPAERLLGEDGSKSDPLASLITEFFDSSASELGPEVAEMMKDLHGVVGRANKEVQGKSDEVLSSLVNEAVGFGYPNAEELQLAVTTRLDFDEQIKNQSLLSYTAKEAGESLPGTHNGLGYKNLIKMEFLLAAFAKSVAKAGNACIPLLFIEEPESHMHPQMQHAFARYLESFIKRIGNTSIQTFLSSHSAHVANTIPFAQIRYAQKTKDGIVYKNLSTFADKHRDNTDFIMKYFTLTRCDLLFADKAILVEGASERLLLPDIIEKCAAAGDFDGQKYRLTEQYCSLIEVGGAYAYKFLPFVEFLGIPCLVITDLDSVAGANNRAVSVSQGETTSNATIKWWVRRNVGLPEDGSSKIELPSVISMPAEKKTRKQCHIEFQTEEHGFCGRSLEEAIRNVNRAIYGLDNDATEDDLTFGNGSKTDFALDLIYKHDSYTVPAYIRDGLVWLNDQKTIG</sequence>
<proteinExistence type="predicted"/>
<evidence type="ECO:0000313" key="3">
    <source>
        <dbReference type="EMBL" id="KAB1636154.1"/>
    </source>
</evidence>
<comment type="caution">
    <text evidence="3">The sequence shown here is derived from an EMBL/GenBank/DDBJ whole genome shotgun (WGS) entry which is preliminary data.</text>
</comment>
<dbReference type="InterPro" id="IPR027417">
    <property type="entry name" value="P-loop_NTPase"/>
</dbReference>
<evidence type="ECO:0000259" key="1">
    <source>
        <dbReference type="Pfam" id="PF13175"/>
    </source>
</evidence>
<name>A0A6N6NJ43_9ACTN</name>
<dbReference type="InterPro" id="IPR051396">
    <property type="entry name" value="Bact_Antivir_Def_Nuclease"/>
</dbReference>
<dbReference type="PANTHER" id="PTHR43581">
    <property type="entry name" value="ATP/GTP PHOSPHATASE"/>
    <property type="match status" value="1"/>
</dbReference>
<protein>
    <submittedName>
        <fullName evidence="3">AAA family ATPase</fullName>
    </submittedName>
</protein>
<accession>A0A6N6NJ43</accession>
<keyword evidence="4" id="KW-1185">Reference proteome</keyword>
<dbReference type="Pfam" id="PF20469">
    <property type="entry name" value="OLD-like_TOPRIM"/>
    <property type="match status" value="1"/>
</dbReference>
<dbReference type="InterPro" id="IPR041685">
    <property type="entry name" value="AAA_GajA/Old/RecF-like"/>
</dbReference>
<feature type="domain" description="Endonuclease GajA/Old nuclease/RecF-like AAA" evidence="1">
    <location>
        <begin position="219"/>
        <end position="394"/>
    </location>
</feature>
<dbReference type="SUPFAM" id="SSF52540">
    <property type="entry name" value="P-loop containing nucleoside triphosphate hydrolases"/>
    <property type="match status" value="1"/>
</dbReference>
<dbReference type="PANTHER" id="PTHR43581:SF2">
    <property type="entry name" value="EXCINUCLEASE ATPASE SUBUNIT"/>
    <property type="match status" value="1"/>
</dbReference>
<dbReference type="Gene3D" id="3.40.50.300">
    <property type="entry name" value="P-loop containing nucleotide triphosphate hydrolases"/>
    <property type="match status" value="2"/>
</dbReference>
<organism evidence="3 4">
    <name type="scientific">Ellagibacter isourolithinifaciens</name>
    <dbReference type="NCBI Taxonomy" id="2137581"/>
    <lineage>
        <taxon>Bacteria</taxon>
        <taxon>Bacillati</taxon>
        <taxon>Actinomycetota</taxon>
        <taxon>Coriobacteriia</taxon>
        <taxon>Eggerthellales</taxon>
        <taxon>Eggerthellaceae</taxon>
        <taxon>Ellagibacter</taxon>
    </lineage>
</organism>
<dbReference type="EMBL" id="WAJR01000035">
    <property type="protein sequence ID" value="KAB1636154.1"/>
    <property type="molecule type" value="Genomic_DNA"/>
</dbReference>
<feature type="domain" description="OLD protein-like TOPRIM" evidence="2">
    <location>
        <begin position="443"/>
        <end position="516"/>
    </location>
</feature>